<feature type="domain" description="MotA/TolQ/ExbB proton channel" evidence="8">
    <location>
        <begin position="53"/>
        <end position="166"/>
    </location>
</feature>
<reference evidence="9 10" key="1">
    <citation type="submission" date="2023-12" db="EMBL/GenBank/DDBJ databases">
        <title>Whole-genome sequencing of halo(alkali)philic microorganisms from hypersaline lakes.</title>
        <authorList>
            <person name="Sorokin D.Y."/>
            <person name="Merkel A.Y."/>
            <person name="Messina E."/>
            <person name="Yakimov M."/>
        </authorList>
    </citation>
    <scope>NUCLEOTIDE SEQUENCE [LARGE SCALE GENOMIC DNA]</scope>
    <source>
        <strain evidence="9 10">AB-CW1</strain>
    </source>
</reference>
<dbReference type="EMBL" id="JAYGII010000004">
    <property type="protein sequence ID" value="MEA5444806.1"/>
    <property type="molecule type" value="Genomic_DNA"/>
</dbReference>
<evidence type="ECO:0000256" key="7">
    <source>
        <dbReference type="SAM" id="Phobius"/>
    </source>
</evidence>
<evidence type="ECO:0000256" key="1">
    <source>
        <dbReference type="ARBA" id="ARBA00004651"/>
    </source>
</evidence>
<feature type="transmembrane region" description="Helical" evidence="7">
    <location>
        <begin position="131"/>
        <end position="152"/>
    </location>
</feature>
<name>A0AAP6MM36_9GAMM</name>
<gene>
    <name evidence="9" type="ORF">VCB98_03125</name>
</gene>
<feature type="transmembrane region" description="Helical" evidence="7">
    <location>
        <begin position="21"/>
        <end position="42"/>
    </location>
</feature>
<evidence type="ECO:0000256" key="2">
    <source>
        <dbReference type="ARBA" id="ARBA00022475"/>
    </source>
</evidence>
<dbReference type="GO" id="GO:0005886">
    <property type="term" value="C:plasma membrane"/>
    <property type="evidence" value="ECO:0007669"/>
    <property type="project" value="UniProtKB-SubCell"/>
</dbReference>
<proteinExistence type="inferred from homology"/>
<evidence type="ECO:0000256" key="3">
    <source>
        <dbReference type="ARBA" id="ARBA00022692"/>
    </source>
</evidence>
<comment type="subcellular location">
    <subcellularLocation>
        <location evidence="1">Cell membrane</location>
        <topology evidence="1">Multi-pass membrane protein</topology>
    </subcellularLocation>
    <subcellularLocation>
        <location evidence="6">Membrane</location>
        <topology evidence="6">Multi-pass membrane protein</topology>
    </subcellularLocation>
</comment>
<comment type="similarity">
    <text evidence="6">Belongs to the exbB/tolQ family.</text>
</comment>
<organism evidence="9 10">
    <name type="scientific">Natronospira elongata</name>
    <dbReference type="NCBI Taxonomy" id="3110268"/>
    <lineage>
        <taxon>Bacteria</taxon>
        <taxon>Pseudomonadati</taxon>
        <taxon>Pseudomonadota</taxon>
        <taxon>Gammaproteobacteria</taxon>
        <taxon>Natronospirales</taxon>
        <taxon>Natronospiraceae</taxon>
        <taxon>Natronospira</taxon>
    </lineage>
</organism>
<keyword evidence="6" id="KW-0813">Transport</keyword>
<evidence type="ECO:0000256" key="6">
    <source>
        <dbReference type="RuleBase" id="RU004057"/>
    </source>
</evidence>
<evidence type="ECO:0000256" key="5">
    <source>
        <dbReference type="ARBA" id="ARBA00023136"/>
    </source>
</evidence>
<dbReference type="Proteomes" id="UP001302316">
    <property type="component" value="Unassembled WGS sequence"/>
</dbReference>
<keyword evidence="5 7" id="KW-0472">Membrane</keyword>
<evidence type="ECO:0000313" key="10">
    <source>
        <dbReference type="Proteomes" id="UP001302316"/>
    </source>
</evidence>
<dbReference type="AlphaFoldDB" id="A0AAP6MM36"/>
<dbReference type="InterPro" id="IPR050790">
    <property type="entry name" value="ExbB/TolQ_transport"/>
</dbReference>
<sequence>MIWIAESYAALRDFFEAGGDVLWAILAVTILLWTFILERLWYFRMVQPAKTQKALETWNNMSDHDSWQARQIRERLLSEIRVDAGQFIFYIKTMVAVLPLLGLLGTVTGMIQVFDVMTVLGTGNPRAMAGGVSAATIPTMSGMVAALSGLYFGASLDKRAKVEVERAADLLRYH</sequence>
<dbReference type="Pfam" id="PF01618">
    <property type="entry name" value="MotA_ExbB"/>
    <property type="match status" value="1"/>
</dbReference>
<dbReference type="RefSeq" id="WP_346050393.1">
    <property type="nucleotide sequence ID" value="NZ_JAYGII010000004.1"/>
</dbReference>
<dbReference type="GO" id="GO:0017038">
    <property type="term" value="P:protein import"/>
    <property type="evidence" value="ECO:0007669"/>
    <property type="project" value="TreeGrafter"/>
</dbReference>
<evidence type="ECO:0000256" key="4">
    <source>
        <dbReference type="ARBA" id="ARBA00022989"/>
    </source>
</evidence>
<keyword evidence="4 7" id="KW-1133">Transmembrane helix</keyword>
<keyword evidence="10" id="KW-1185">Reference proteome</keyword>
<keyword evidence="2" id="KW-1003">Cell membrane</keyword>
<feature type="transmembrane region" description="Helical" evidence="7">
    <location>
        <begin position="87"/>
        <end position="111"/>
    </location>
</feature>
<keyword evidence="3 7" id="KW-0812">Transmembrane</keyword>
<dbReference type="PANTHER" id="PTHR30625">
    <property type="entry name" value="PROTEIN TOLQ"/>
    <property type="match status" value="1"/>
</dbReference>
<comment type="caution">
    <text evidence="9">The sequence shown here is derived from an EMBL/GenBank/DDBJ whole genome shotgun (WGS) entry which is preliminary data.</text>
</comment>
<evidence type="ECO:0000313" key="9">
    <source>
        <dbReference type="EMBL" id="MEA5444806.1"/>
    </source>
</evidence>
<protein>
    <submittedName>
        <fullName evidence="9">MotA/TolQ/ExbB proton channel family protein</fullName>
    </submittedName>
</protein>
<dbReference type="PANTHER" id="PTHR30625:SF18">
    <property type="entry name" value="TONB2 ENERGY TRANSDUCTION SYSTEM INNER MEMBRANE COMPONENT EXBB"/>
    <property type="match status" value="1"/>
</dbReference>
<dbReference type="InterPro" id="IPR002898">
    <property type="entry name" value="MotA_ExbB_proton_chnl"/>
</dbReference>
<keyword evidence="6" id="KW-0653">Protein transport</keyword>
<evidence type="ECO:0000259" key="8">
    <source>
        <dbReference type="Pfam" id="PF01618"/>
    </source>
</evidence>
<accession>A0AAP6MM36</accession>